<dbReference type="PANTHER" id="PTHR43788:SF16">
    <property type="entry name" value="HELICASE WITH ZINC FINGER 2"/>
    <property type="match status" value="1"/>
</dbReference>
<dbReference type="PANTHER" id="PTHR43788">
    <property type="entry name" value="DNA2/NAM7 HELICASE FAMILY MEMBER"/>
    <property type="match status" value="1"/>
</dbReference>
<dbReference type="InterPro" id="IPR050534">
    <property type="entry name" value="Coronavir_polyprotein_1ab"/>
</dbReference>
<accession>D4YPN4</accession>
<feature type="compositionally biased region" description="Basic and acidic residues" evidence="5">
    <location>
        <begin position="1410"/>
        <end position="1430"/>
    </location>
</feature>
<keyword evidence="8" id="KW-1185">Reference proteome</keyword>
<dbReference type="GO" id="GO:0016787">
    <property type="term" value="F:hydrolase activity"/>
    <property type="evidence" value="ECO:0007669"/>
    <property type="project" value="UniProtKB-KW"/>
</dbReference>
<dbReference type="eggNOG" id="COG0507">
    <property type="taxonomic scope" value="Bacteria"/>
</dbReference>
<evidence type="ECO:0000256" key="1">
    <source>
        <dbReference type="ARBA" id="ARBA00022741"/>
    </source>
</evidence>
<reference evidence="7 8" key="1">
    <citation type="submission" date="2010-04" db="EMBL/GenBank/DDBJ databases">
        <authorList>
            <person name="Qin X."/>
            <person name="Bachman B."/>
            <person name="Battles P."/>
            <person name="Bell A."/>
            <person name="Bess C."/>
            <person name="Bickham C."/>
            <person name="Chaboub L."/>
            <person name="Chen D."/>
            <person name="Coyle M."/>
            <person name="Deiros D.R."/>
            <person name="Dinh H."/>
            <person name="Forbes L."/>
            <person name="Fowler G."/>
            <person name="Francisco L."/>
            <person name="Fu Q."/>
            <person name="Gubbala S."/>
            <person name="Hale W."/>
            <person name="Han Y."/>
            <person name="Hemphill L."/>
            <person name="Highlander S.K."/>
            <person name="Hirani K."/>
            <person name="Hogues M."/>
            <person name="Jackson L."/>
            <person name="Jakkamsetti A."/>
            <person name="Javaid M."/>
            <person name="Jiang H."/>
            <person name="Korchina V."/>
            <person name="Kovar C."/>
            <person name="Lara F."/>
            <person name="Lee S."/>
            <person name="Mata R."/>
            <person name="Mathew T."/>
            <person name="Moen C."/>
            <person name="Morales K."/>
            <person name="Munidasa M."/>
            <person name="Nazareth L."/>
            <person name="Ngo R."/>
            <person name="Nguyen L."/>
            <person name="Okwuonu G."/>
            <person name="Ongeri F."/>
            <person name="Patil S."/>
            <person name="Petrosino J."/>
            <person name="Pham C."/>
            <person name="Pham P."/>
            <person name="Pu L.-L."/>
            <person name="Puazo M."/>
            <person name="Raj R."/>
            <person name="Reid J."/>
            <person name="Rouhana J."/>
            <person name="Saada N."/>
            <person name="Shang Y."/>
            <person name="Simmons D."/>
            <person name="Thornton R."/>
            <person name="Warren J."/>
            <person name="Weissenberger G."/>
            <person name="Zhang J."/>
            <person name="Zhang L."/>
            <person name="Zhou C."/>
            <person name="Zhu D."/>
            <person name="Muzny D."/>
            <person name="Worley K."/>
            <person name="Gibbs R."/>
        </authorList>
    </citation>
    <scope>NUCLEOTIDE SEQUENCE [LARGE SCALE GENOMIC DNA]</scope>
    <source>
        <strain evidence="7 8">ATCC 49030</strain>
    </source>
</reference>
<dbReference type="InterPro" id="IPR025103">
    <property type="entry name" value="DUF4011"/>
</dbReference>
<keyword evidence="1" id="KW-0547">Nucleotide-binding</keyword>
<dbReference type="eggNOG" id="COG1112">
    <property type="taxonomic scope" value="Bacteria"/>
</dbReference>
<evidence type="ECO:0000256" key="5">
    <source>
        <dbReference type="SAM" id="MobiDB-lite"/>
    </source>
</evidence>
<evidence type="ECO:0000256" key="2">
    <source>
        <dbReference type="ARBA" id="ARBA00022801"/>
    </source>
</evidence>
<dbReference type="Pfam" id="PF18741">
    <property type="entry name" value="MTES_1575"/>
    <property type="match status" value="1"/>
</dbReference>
<evidence type="ECO:0000256" key="4">
    <source>
        <dbReference type="ARBA" id="ARBA00022840"/>
    </source>
</evidence>
<keyword evidence="3" id="KW-0347">Helicase</keyword>
<dbReference type="RefSeq" id="WP_005885286.1">
    <property type="nucleotide sequence ID" value="NZ_ADNU01000049.1"/>
</dbReference>
<evidence type="ECO:0000313" key="8">
    <source>
        <dbReference type="Proteomes" id="UP000005714"/>
    </source>
</evidence>
<dbReference type="EMBL" id="ADNU01000049">
    <property type="protein sequence ID" value="EFG46895.1"/>
    <property type="molecule type" value="Genomic_DNA"/>
</dbReference>
<dbReference type="Proteomes" id="UP000005714">
    <property type="component" value="Unassembled WGS sequence"/>
</dbReference>
<dbReference type="InterPro" id="IPR049468">
    <property type="entry name" value="Restrct_endonuc-II-like_dom"/>
</dbReference>
<sequence length="1483" mass="162022">MSNSSINSAVAEWNERATKIGGRDTMLKFRDSREGSLDLSGAHPSGVAQLLAGRATRLSSLIRNTEQLADARRRVKSIRHKADQLSYERGIHTAHLAIGFAQWSRDIDGTRTDYSAPILLRHVELVPRGTNVEDFEITLANDTVVNPALVEYLHKHHNVHIDTDEWIASTQESHGFDPTGVYKRLRTATRSVPGLLVTQRLVVSTFANITTPFGRDDLPLDHPVVRALAGDADARRSLSRGGSSDPAPAPTAGGGKGSAEVATTSAKKPGLSAGVSDANTKNLPTLGANADSAKSEDAGSTLKTSGEKKQKRLRKRREFRSSLDVQTTPRLPDRSPSSEFLALDVDGDQQAVVDAALAGESFVVDTPPGTGATQVATALATSLAHAGKSVLYVAQSSDALDDYAKRLDDAGVRNFVVDGRERMSDLKKQLVSLIISAERSSKPDLNQLLQKLTYTRERLNAHTASLHQKREPWGTSVFATLEHLAALTASDPGPLTDVRFDDRVMKLDSAGRDTLRGDLLKLSDLGAFTMDVEDTVWFGARFANDEDAETARATAERAARLVTELTKQAEPVLRAAGMNPARNVDAWGKCLETIVDVSRMLKRFTEQVFDANLEELIAATGTGKYRRQHNIDQGMFERARLKKEAAALARGPIVDLHEELQGVRKLRDQWYRLTRDTSKAPHAVDGADEAFDVHQELDIKLRQLDPIMDDTPDGGNLGRMLVEELQARLSAMGEDRAALADLPARTSADDKLREAGLGDLLDDLRARKVRHAGVGAEFDLAYWATVLQQMAAADALISGHDTRELDHLVREFRDADREFVKAGGQRLMYAHAAGWRRAIASFKAEAEIVRIALRAPHLHLQQLALEAPRVLSALAPVWMMSPFEVPNVFATQEFFDVVIVADAARLSVPEALPAIARARQVVALGDSRLPGPKPFSVSVNRHAAPTQPSSTSVFTELAEFLPLKGLRTYHRAAPQGLLDLVNGHFYDSAISSLPTARTSEGTGLEFAYVPDATGVPDSVTGQVESPDQEVSRVVDLVLRHARTKPRQSLAVITLTPWHAQRVASAVQSAIRQYPYVASFFTDTTKEPFVVTDVERVQGFARDAVIFSVGYGRTLQGRVLYNFGSLEEPDSEKLLAAIVTRARRKLTLVSSYGPTDLERSRLKHGSRYLLELITAVVAASRSEAARGGEQGSDAASSRGTGAGTGTGAGSSTDAPSPLVVDIAERMRKLGAHPIVNYNGIDIAVPVGKTVEQGMALAIETDGPAYASTPSVRERERLRRDSLERRGWTCARMWSMDAFVNPQAVAQRMFDLWRVSVEAHSPQSVLDAARAASVVTGRRGSRPQVTPGLPLHAYSESDLHQMLEWIQSDNQFRDDTELEHQLKNALAYRGHTDLNDTIAKAVRRYREAQARAKAVFEEQSHEGSENGRGGEEHELDQDAIMPTYDTGVLRDEDLIDAGLREDEREGTGESASEREGERDDKRGDA</sequence>
<dbReference type="Pfam" id="PF13195">
    <property type="entry name" value="DUF4011"/>
    <property type="match status" value="1"/>
</dbReference>
<name>D4YPN4_9MICO</name>
<feature type="compositionally biased region" description="Basic and acidic residues" evidence="5">
    <location>
        <begin position="1446"/>
        <end position="1483"/>
    </location>
</feature>
<feature type="region of interest" description="Disordered" evidence="5">
    <location>
        <begin position="1183"/>
        <end position="1215"/>
    </location>
</feature>
<proteinExistence type="predicted"/>
<organism evidence="7 8">
    <name type="scientific">Brevibacterium mcbrellneri ATCC 49030</name>
    <dbReference type="NCBI Taxonomy" id="585530"/>
    <lineage>
        <taxon>Bacteria</taxon>
        <taxon>Bacillati</taxon>
        <taxon>Actinomycetota</taxon>
        <taxon>Actinomycetes</taxon>
        <taxon>Micrococcales</taxon>
        <taxon>Brevibacteriaceae</taxon>
        <taxon>Brevibacterium</taxon>
    </lineage>
</organism>
<comment type="caution">
    <text evidence="7">The sequence shown here is derived from an EMBL/GenBank/DDBJ whole genome shotgun (WGS) entry which is preliminary data.</text>
</comment>
<protein>
    <recommendedName>
        <fullName evidence="6">Restriction endonuclease type II-like domain-containing protein</fullName>
    </recommendedName>
</protein>
<evidence type="ECO:0000259" key="6">
    <source>
        <dbReference type="Pfam" id="PF18741"/>
    </source>
</evidence>
<evidence type="ECO:0000256" key="3">
    <source>
        <dbReference type="ARBA" id="ARBA00022806"/>
    </source>
</evidence>
<feature type="region of interest" description="Disordered" evidence="5">
    <location>
        <begin position="234"/>
        <end position="339"/>
    </location>
</feature>
<dbReference type="Gene3D" id="3.40.50.300">
    <property type="entry name" value="P-loop containing nucleotide triphosphate hydrolases"/>
    <property type="match status" value="2"/>
</dbReference>
<evidence type="ECO:0000313" key="7">
    <source>
        <dbReference type="EMBL" id="EFG46895.1"/>
    </source>
</evidence>
<dbReference type="InterPro" id="IPR027417">
    <property type="entry name" value="P-loop_NTPase"/>
</dbReference>
<dbReference type="CDD" id="cd01983">
    <property type="entry name" value="SIMIBI"/>
    <property type="match status" value="1"/>
</dbReference>
<dbReference type="Gene3D" id="3.40.960.10">
    <property type="entry name" value="VSR Endonuclease"/>
    <property type="match status" value="1"/>
</dbReference>
<dbReference type="OrthoDB" id="9757917at2"/>
<dbReference type="STRING" id="585530.HMPREF0183_1894"/>
<dbReference type="GO" id="GO:0005524">
    <property type="term" value="F:ATP binding"/>
    <property type="evidence" value="ECO:0007669"/>
    <property type="project" value="UniProtKB-KW"/>
</dbReference>
<feature type="region of interest" description="Disordered" evidence="5">
    <location>
        <begin position="1410"/>
        <end position="1483"/>
    </location>
</feature>
<feature type="compositionally biased region" description="Basic residues" evidence="5">
    <location>
        <begin position="309"/>
        <end position="318"/>
    </location>
</feature>
<feature type="compositionally biased region" description="Low complexity" evidence="5">
    <location>
        <begin position="1183"/>
        <end position="1198"/>
    </location>
</feature>
<keyword evidence="2" id="KW-0378">Hydrolase</keyword>
<feature type="domain" description="Restriction endonuclease type II-like" evidence="6">
    <location>
        <begin position="1225"/>
        <end position="1308"/>
    </location>
</feature>
<keyword evidence="4" id="KW-0067">ATP-binding</keyword>
<dbReference type="SUPFAM" id="SSF52540">
    <property type="entry name" value="P-loop containing nucleoside triphosphate hydrolases"/>
    <property type="match status" value="1"/>
</dbReference>
<dbReference type="GO" id="GO:0043139">
    <property type="term" value="F:5'-3' DNA helicase activity"/>
    <property type="evidence" value="ECO:0007669"/>
    <property type="project" value="TreeGrafter"/>
</dbReference>
<gene>
    <name evidence="7" type="ORF">HMPREF0183_1894</name>
</gene>